<dbReference type="PANTHER" id="PTHR22916:SF3">
    <property type="entry name" value="UDP-GLCNAC:BETAGAL BETA-1,3-N-ACETYLGLUCOSAMINYLTRANSFERASE-LIKE PROTEIN 1"/>
    <property type="match status" value="1"/>
</dbReference>
<evidence type="ECO:0000259" key="1">
    <source>
        <dbReference type="Pfam" id="PF00535"/>
    </source>
</evidence>
<evidence type="ECO:0000313" key="4">
    <source>
        <dbReference type="Proteomes" id="UP000028349"/>
    </source>
</evidence>
<dbReference type="RefSeq" id="WP_034719308.1">
    <property type="nucleotide sequence ID" value="NZ_FOIX01000004.1"/>
</dbReference>
<feature type="domain" description="Glycosyltransferase 2-like" evidence="1">
    <location>
        <begin position="4"/>
        <end position="125"/>
    </location>
</feature>
<evidence type="ECO:0000313" key="5">
    <source>
        <dbReference type="Proteomes" id="UP000270036"/>
    </source>
</evidence>
<evidence type="ECO:0000313" key="3">
    <source>
        <dbReference type="EMBL" id="VEH99529.1"/>
    </source>
</evidence>
<accession>A0A3S4W4I0</accession>
<evidence type="ECO:0000313" key="2">
    <source>
        <dbReference type="EMBL" id="KEY18778.1"/>
    </source>
</evidence>
<dbReference type="CDD" id="cd00761">
    <property type="entry name" value="Glyco_tranf_GTA_type"/>
    <property type="match status" value="1"/>
</dbReference>
<dbReference type="STRING" id="266748.HY04_09905"/>
<name>A0A3S4W4I0_9FLAO</name>
<gene>
    <name evidence="3" type="primary">kfoC_1</name>
    <name evidence="2" type="ORF">HY04_09905</name>
    <name evidence="3" type="ORF">NCTC13489_01580</name>
</gene>
<dbReference type="SUPFAM" id="SSF53448">
    <property type="entry name" value="Nucleotide-diphospho-sugar transferases"/>
    <property type="match status" value="1"/>
</dbReference>
<reference evidence="3 5" key="2">
    <citation type="submission" date="2018-12" db="EMBL/GenBank/DDBJ databases">
        <authorList>
            <consortium name="Pathogen Informatics"/>
        </authorList>
    </citation>
    <scope>NUCLEOTIDE SEQUENCE [LARGE SCALE GENOMIC DNA]</scope>
    <source>
        <strain evidence="3 5">NCTC13489</strain>
    </source>
</reference>
<proteinExistence type="predicted"/>
<organism evidence="3 5">
    <name type="scientific">Kaistella antarctica</name>
    <dbReference type="NCBI Taxonomy" id="266748"/>
    <lineage>
        <taxon>Bacteria</taxon>
        <taxon>Pseudomonadati</taxon>
        <taxon>Bacteroidota</taxon>
        <taxon>Flavobacteriia</taxon>
        <taxon>Flavobacteriales</taxon>
        <taxon>Weeksellaceae</taxon>
        <taxon>Chryseobacterium group</taxon>
        <taxon>Kaistella</taxon>
    </lineage>
</organism>
<dbReference type="Proteomes" id="UP000270036">
    <property type="component" value="Chromosome"/>
</dbReference>
<dbReference type="EMBL" id="LR134441">
    <property type="protein sequence ID" value="VEH99529.1"/>
    <property type="molecule type" value="Genomic_DNA"/>
</dbReference>
<reference evidence="2 4" key="1">
    <citation type="submission" date="2014-07" db="EMBL/GenBank/DDBJ databases">
        <authorList>
            <person name="Pisani N.G."/>
            <person name="Newman J.D."/>
        </authorList>
    </citation>
    <scope>NUCLEOTIDE SEQUENCE [LARGE SCALE GENOMIC DNA]</scope>
    <source>
        <strain evidence="2 4">LMG 24720</strain>
    </source>
</reference>
<dbReference type="EMBL" id="JPEP01000002">
    <property type="protein sequence ID" value="KEY18778.1"/>
    <property type="molecule type" value="Genomic_DNA"/>
</dbReference>
<protein>
    <submittedName>
        <fullName evidence="3">Chondroitin polymerase</fullName>
    </submittedName>
</protein>
<dbReference type="Gene3D" id="3.90.550.10">
    <property type="entry name" value="Spore Coat Polysaccharide Biosynthesis Protein SpsA, Chain A"/>
    <property type="match status" value="1"/>
</dbReference>
<dbReference type="Proteomes" id="UP000028349">
    <property type="component" value="Unassembled WGS sequence"/>
</dbReference>
<dbReference type="KEGG" id="cant:NCTC13489_01580"/>
<dbReference type="OrthoDB" id="396512at2"/>
<sequence length="324" mass="37432">MRLSILIAAYNVELYIKKCIESCYDEAVASNYEIIVVNDGSTDITQTLVEQLVSEIPNLHLINKTNEGLGAARNTGIAAAKGDYVWMIDGDDFIDTNKLPLLIKELHTNDFDILCMNYNVTNKDGIVSSIAYPSDKNTEVYPATVYYQKFKANSYTWQYIFKKSIFIENNLLFMPSINMQDSEIFPRIIYYSSTVKYIDIIGYNYVQHPNSFTNVTNFKKRFRYFESIVTVNKSLEQFKNNIRNDNADLAKAIQDKQQSLHQIIFNHLVFFKYSSKDLKVIVTYLNKNGFYPVQFKPSTKLQAVKIGLNHFPILTKKIIDTLRK</sequence>
<dbReference type="AlphaFoldDB" id="A0A3S4W4I0"/>
<dbReference type="PANTHER" id="PTHR22916">
    <property type="entry name" value="GLYCOSYLTRANSFERASE"/>
    <property type="match status" value="1"/>
</dbReference>
<dbReference type="Pfam" id="PF00535">
    <property type="entry name" value="Glycos_transf_2"/>
    <property type="match status" value="1"/>
</dbReference>
<dbReference type="InterPro" id="IPR001173">
    <property type="entry name" value="Glyco_trans_2-like"/>
</dbReference>
<keyword evidence="4" id="KW-1185">Reference proteome</keyword>
<dbReference type="InterPro" id="IPR029044">
    <property type="entry name" value="Nucleotide-diphossugar_trans"/>
</dbReference>
<dbReference type="GO" id="GO:0016758">
    <property type="term" value="F:hexosyltransferase activity"/>
    <property type="evidence" value="ECO:0007669"/>
    <property type="project" value="UniProtKB-ARBA"/>
</dbReference>